<name>A0ABQ1N924_9BURK</name>
<protein>
    <submittedName>
        <fullName evidence="1">Uncharacterized protein</fullName>
    </submittedName>
</protein>
<dbReference type="Proteomes" id="UP000602004">
    <property type="component" value="Unassembled WGS sequence"/>
</dbReference>
<gene>
    <name evidence="1" type="ORF">GCM10011400_54670</name>
</gene>
<reference evidence="2" key="1">
    <citation type="journal article" date="2019" name="Int. J. Syst. Evol. Microbiol.">
        <title>The Global Catalogue of Microorganisms (GCM) 10K type strain sequencing project: providing services to taxonomists for standard genome sequencing and annotation.</title>
        <authorList>
            <consortium name="The Broad Institute Genomics Platform"/>
            <consortium name="The Broad Institute Genome Sequencing Center for Infectious Disease"/>
            <person name="Wu L."/>
            <person name="Ma J."/>
        </authorList>
    </citation>
    <scope>NUCLEOTIDE SEQUENCE [LARGE SCALE GENOMIC DNA]</scope>
    <source>
        <strain evidence="2">CGMCC 1.15103</strain>
    </source>
</reference>
<accession>A0ABQ1N924</accession>
<evidence type="ECO:0000313" key="2">
    <source>
        <dbReference type="Proteomes" id="UP000602004"/>
    </source>
</evidence>
<dbReference type="EMBL" id="BMHL01000011">
    <property type="protein sequence ID" value="GGC59993.1"/>
    <property type="molecule type" value="Genomic_DNA"/>
</dbReference>
<keyword evidence="2" id="KW-1185">Reference proteome</keyword>
<comment type="caution">
    <text evidence="1">The sequence shown here is derived from an EMBL/GenBank/DDBJ whole genome shotgun (WGS) entry which is preliminary data.</text>
</comment>
<proteinExistence type="predicted"/>
<evidence type="ECO:0000313" key="1">
    <source>
        <dbReference type="EMBL" id="GGC59993.1"/>
    </source>
</evidence>
<sequence length="83" mass="8994">MGGKRPGSREARFPKQKTRRDAGFHWDRLVAADLDKLAGRLRLARQALRVVSQCRASPGVASLPVAGGVSSSLLRAQKKRSGK</sequence>
<organism evidence="1 2">
    <name type="scientific">Paraburkholderia caffeinilytica</name>
    <dbReference type="NCBI Taxonomy" id="1761016"/>
    <lineage>
        <taxon>Bacteria</taxon>
        <taxon>Pseudomonadati</taxon>
        <taxon>Pseudomonadota</taxon>
        <taxon>Betaproteobacteria</taxon>
        <taxon>Burkholderiales</taxon>
        <taxon>Burkholderiaceae</taxon>
        <taxon>Paraburkholderia</taxon>
    </lineage>
</organism>